<protein>
    <submittedName>
        <fullName evidence="1">Uncharacterized protein</fullName>
    </submittedName>
</protein>
<comment type="caution">
    <text evidence="1">The sequence shown here is derived from an EMBL/GenBank/DDBJ whole genome shotgun (WGS) entry which is preliminary data.</text>
</comment>
<dbReference type="EMBL" id="AKHW03003905">
    <property type="protein sequence ID" value="KYO32609.1"/>
    <property type="molecule type" value="Genomic_DNA"/>
</dbReference>
<name>A0A151N7N8_ALLMI</name>
<dbReference type="Proteomes" id="UP000050525">
    <property type="component" value="Unassembled WGS sequence"/>
</dbReference>
<evidence type="ECO:0000313" key="1">
    <source>
        <dbReference type="EMBL" id="KYO32609.1"/>
    </source>
</evidence>
<accession>A0A151N7N8</accession>
<proteinExistence type="predicted"/>
<organism evidence="1 2">
    <name type="scientific">Alligator mississippiensis</name>
    <name type="common">American alligator</name>
    <dbReference type="NCBI Taxonomy" id="8496"/>
    <lineage>
        <taxon>Eukaryota</taxon>
        <taxon>Metazoa</taxon>
        <taxon>Chordata</taxon>
        <taxon>Craniata</taxon>
        <taxon>Vertebrata</taxon>
        <taxon>Euteleostomi</taxon>
        <taxon>Archelosauria</taxon>
        <taxon>Archosauria</taxon>
        <taxon>Crocodylia</taxon>
        <taxon>Alligatoridae</taxon>
        <taxon>Alligatorinae</taxon>
        <taxon>Alligator</taxon>
    </lineage>
</organism>
<dbReference type="AlphaFoldDB" id="A0A151N7N8"/>
<sequence>MVAKTFRTITLYSSAQVLSTTNYMHQAPGSFVRGLKISRSGDTTVIPNMAYPHQEPKDCLCVSLYLLHPSRPPATNHHHIKP</sequence>
<gene>
    <name evidence="1" type="ORF">Y1Q_0007794</name>
</gene>
<reference evidence="1 2" key="1">
    <citation type="journal article" date="2012" name="Genome Biol.">
        <title>Sequencing three crocodilian genomes to illuminate the evolution of archosaurs and amniotes.</title>
        <authorList>
            <person name="St John J.A."/>
            <person name="Braun E.L."/>
            <person name="Isberg S.R."/>
            <person name="Miles L.G."/>
            <person name="Chong A.Y."/>
            <person name="Gongora J."/>
            <person name="Dalzell P."/>
            <person name="Moran C."/>
            <person name="Bed'hom B."/>
            <person name="Abzhanov A."/>
            <person name="Burgess S.C."/>
            <person name="Cooksey A.M."/>
            <person name="Castoe T.A."/>
            <person name="Crawford N.G."/>
            <person name="Densmore L.D."/>
            <person name="Drew J.C."/>
            <person name="Edwards S.V."/>
            <person name="Faircloth B.C."/>
            <person name="Fujita M.K."/>
            <person name="Greenwold M.J."/>
            <person name="Hoffmann F.G."/>
            <person name="Howard J.M."/>
            <person name="Iguchi T."/>
            <person name="Janes D.E."/>
            <person name="Khan S.Y."/>
            <person name="Kohno S."/>
            <person name="de Koning A.J."/>
            <person name="Lance S.L."/>
            <person name="McCarthy F.M."/>
            <person name="McCormack J.E."/>
            <person name="Merchant M.E."/>
            <person name="Peterson D.G."/>
            <person name="Pollock D.D."/>
            <person name="Pourmand N."/>
            <person name="Raney B.J."/>
            <person name="Roessler K.A."/>
            <person name="Sanford J.R."/>
            <person name="Sawyer R.H."/>
            <person name="Schmidt C.J."/>
            <person name="Triplett E.W."/>
            <person name="Tuberville T.D."/>
            <person name="Venegas-Anaya M."/>
            <person name="Howard J.T."/>
            <person name="Jarvis E.D."/>
            <person name="Guillette L.J.Jr."/>
            <person name="Glenn T.C."/>
            <person name="Green R.E."/>
            <person name="Ray D.A."/>
        </authorList>
    </citation>
    <scope>NUCLEOTIDE SEQUENCE [LARGE SCALE GENOMIC DNA]</scope>
    <source>
        <strain evidence="1">KSC_2009_1</strain>
    </source>
</reference>
<evidence type="ECO:0000313" key="2">
    <source>
        <dbReference type="Proteomes" id="UP000050525"/>
    </source>
</evidence>
<keyword evidence="2" id="KW-1185">Reference proteome</keyword>